<evidence type="ECO:0000313" key="1">
    <source>
        <dbReference type="EMBL" id="MBB2176044.1"/>
    </source>
</evidence>
<gene>
    <name evidence="1" type="ORF">HLH21_08880</name>
</gene>
<name>A0A7W4J7I9_9PROT</name>
<dbReference type="SUPFAM" id="SSF102588">
    <property type="entry name" value="LmbE-like"/>
    <property type="match status" value="1"/>
</dbReference>
<evidence type="ECO:0000313" key="2">
    <source>
        <dbReference type="Proteomes" id="UP000561066"/>
    </source>
</evidence>
<dbReference type="EMBL" id="JABEQH010000010">
    <property type="protein sequence ID" value="MBB2176044.1"/>
    <property type="molecule type" value="Genomic_DNA"/>
</dbReference>
<protein>
    <submittedName>
        <fullName evidence="1">PIG-L family deacetylase</fullName>
    </submittedName>
</protein>
<dbReference type="PANTHER" id="PTHR12993:SF29">
    <property type="entry name" value="BLR3841 PROTEIN"/>
    <property type="match status" value="1"/>
</dbReference>
<comment type="caution">
    <text evidence="1">The sequence shown here is derived from an EMBL/GenBank/DDBJ whole genome shotgun (WGS) entry which is preliminary data.</text>
</comment>
<keyword evidence="2" id="KW-1185">Reference proteome</keyword>
<dbReference type="AlphaFoldDB" id="A0A7W4J7I9"/>
<dbReference type="Gene3D" id="3.40.50.10320">
    <property type="entry name" value="LmbE-like"/>
    <property type="match status" value="1"/>
</dbReference>
<sequence>MKAGLVQDAFRALPFRPLDRIVPGTALVLAPHADDESLGCGGLIAACCAAGRPPLVAIVTDGAASHPHSRAWPPARLRARRQAEARHAVSLLGLAPARIVFLGLPDAAAPHEGPAFDRAVETLAGLAARHACGTVLAPWRHDPHCDHEAAWKMGVALRQSGGLSLLAYPVWGWLIAPDTELDQRPPQGMRLDIARYLTVKAEAIGAHESQHGGLIGDDPTGFRLPDTLLSAFDVPFEVFLDHE</sequence>
<dbReference type="RefSeq" id="WP_182943400.1">
    <property type="nucleotide sequence ID" value="NZ_JABEQH010000010.1"/>
</dbReference>
<dbReference type="InterPro" id="IPR024078">
    <property type="entry name" value="LmbE-like_dom_sf"/>
</dbReference>
<organism evidence="1 2">
    <name type="scientific">Gluconacetobacter johannae</name>
    <dbReference type="NCBI Taxonomy" id="112140"/>
    <lineage>
        <taxon>Bacteria</taxon>
        <taxon>Pseudomonadati</taxon>
        <taxon>Pseudomonadota</taxon>
        <taxon>Alphaproteobacteria</taxon>
        <taxon>Acetobacterales</taxon>
        <taxon>Acetobacteraceae</taxon>
        <taxon>Gluconacetobacter</taxon>
    </lineage>
</organism>
<accession>A0A7W4J7I9</accession>
<reference evidence="1 2" key="1">
    <citation type="submission" date="2020-04" db="EMBL/GenBank/DDBJ databases">
        <title>Description of novel Gluconacetobacter.</title>
        <authorList>
            <person name="Sombolestani A."/>
        </authorList>
    </citation>
    <scope>NUCLEOTIDE SEQUENCE [LARGE SCALE GENOMIC DNA]</scope>
    <source>
        <strain evidence="1 2">LMG 21312</strain>
    </source>
</reference>
<proteinExistence type="predicted"/>
<dbReference type="PANTHER" id="PTHR12993">
    <property type="entry name" value="N-ACETYLGLUCOSAMINYL-PHOSPHATIDYLINOSITOL DE-N-ACETYLASE-RELATED"/>
    <property type="match status" value="1"/>
</dbReference>
<dbReference type="Pfam" id="PF02585">
    <property type="entry name" value="PIG-L"/>
    <property type="match status" value="1"/>
</dbReference>
<dbReference type="Proteomes" id="UP000561066">
    <property type="component" value="Unassembled WGS sequence"/>
</dbReference>
<dbReference type="InterPro" id="IPR003737">
    <property type="entry name" value="GlcNAc_PI_deacetylase-related"/>
</dbReference>
<dbReference type="GO" id="GO:0016811">
    <property type="term" value="F:hydrolase activity, acting on carbon-nitrogen (but not peptide) bonds, in linear amides"/>
    <property type="evidence" value="ECO:0007669"/>
    <property type="project" value="TreeGrafter"/>
</dbReference>